<sequence length="107" mass="12168">MATTSEVFRPSDGDLLIRDSLSQGVPVPTDKFRKELDRRPHTQGGYRFGQLSHNSFFTRHNPHPGRVRHLKGLLDVPICSVNDDGYFANPRYSLQFPPNNFDGTKVK</sequence>
<dbReference type="PANTHER" id="PTHR33772">
    <property type="entry name" value="THYMUS, BRAIN AND TESTES-ASSOCIATED"/>
    <property type="match status" value="1"/>
</dbReference>
<organism evidence="2 3">
    <name type="scientific">Elysia chlorotica</name>
    <name type="common">Eastern emerald elysia</name>
    <name type="synonym">Sea slug</name>
    <dbReference type="NCBI Taxonomy" id="188477"/>
    <lineage>
        <taxon>Eukaryota</taxon>
        <taxon>Metazoa</taxon>
        <taxon>Spiralia</taxon>
        <taxon>Lophotrochozoa</taxon>
        <taxon>Mollusca</taxon>
        <taxon>Gastropoda</taxon>
        <taxon>Heterobranchia</taxon>
        <taxon>Euthyneura</taxon>
        <taxon>Panpulmonata</taxon>
        <taxon>Sacoglossa</taxon>
        <taxon>Placobranchoidea</taxon>
        <taxon>Plakobranchidae</taxon>
        <taxon>Elysia</taxon>
    </lineage>
</organism>
<protein>
    <submittedName>
        <fullName evidence="2">Uncharacterized protein</fullName>
    </submittedName>
</protein>
<proteinExistence type="predicted"/>
<dbReference type="STRING" id="188477.A0A3S1HT43"/>
<feature type="compositionally biased region" description="Basic and acidic residues" evidence="1">
    <location>
        <begin position="30"/>
        <end position="40"/>
    </location>
</feature>
<comment type="caution">
    <text evidence="2">The sequence shown here is derived from an EMBL/GenBank/DDBJ whole genome shotgun (WGS) entry which is preliminary data.</text>
</comment>
<dbReference type="Proteomes" id="UP000271974">
    <property type="component" value="Unassembled WGS sequence"/>
</dbReference>
<accession>A0A3S1HT43</accession>
<name>A0A3S1HT43_ELYCH</name>
<feature type="non-terminal residue" evidence="2">
    <location>
        <position position="107"/>
    </location>
</feature>
<dbReference type="Pfam" id="PF15256">
    <property type="entry name" value="SPATIAL"/>
    <property type="match status" value="1"/>
</dbReference>
<reference evidence="2 3" key="1">
    <citation type="submission" date="2019-01" db="EMBL/GenBank/DDBJ databases">
        <title>A draft genome assembly of the solar-powered sea slug Elysia chlorotica.</title>
        <authorList>
            <person name="Cai H."/>
            <person name="Li Q."/>
            <person name="Fang X."/>
            <person name="Li J."/>
            <person name="Curtis N.E."/>
            <person name="Altenburger A."/>
            <person name="Shibata T."/>
            <person name="Feng M."/>
            <person name="Maeda T."/>
            <person name="Schwartz J.A."/>
            <person name="Shigenobu S."/>
            <person name="Lundholm N."/>
            <person name="Nishiyama T."/>
            <person name="Yang H."/>
            <person name="Hasebe M."/>
            <person name="Li S."/>
            <person name="Pierce S.K."/>
            <person name="Wang J."/>
        </authorList>
    </citation>
    <scope>NUCLEOTIDE SEQUENCE [LARGE SCALE GENOMIC DNA]</scope>
    <source>
        <strain evidence="2">EC2010</strain>
        <tissue evidence="2">Whole organism of an adult</tissue>
    </source>
</reference>
<dbReference type="InterPro" id="IPR037394">
    <property type="entry name" value="TBATA-like"/>
</dbReference>
<evidence type="ECO:0000313" key="2">
    <source>
        <dbReference type="EMBL" id="RUS85570.1"/>
    </source>
</evidence>
<keyword evidence="3" id="KW-1185">Reference proteome</keyword>
<gene>
    <name evidence="2" type="ORF">EGW08_006653</name>
</gene>
<dbReference type="EMBL" id="RQTK01000165">
    <property type="protein sequence ID" value="RUS85570.1"/>
    <property type="molecule type" value="Genomic_DNA"/>
</dbReference>
<evidence type="ECO:0000313" key="3">
    <source>
        <dbReference type="Proteomes" id="UP000271974"/>
    </source>
</evidence>
<dbReference type="OrthoDB" id="9982103at2759"/>
<dbReference type="PANTHER" id="PTHR33772:SF1">
    <property type="entry name" value="PROTEIN TBATA"/>
    <property type="match status" value="1"/>
</dbReference>
<evidence type="ECO:0000256" key="1">
    <source>
        <dbReference type="SAM" id="MobiDB-lite"/>
    </source>
</evidence>
<feature type="region of interest" description="Disordered" evidence="1">
    <location>
        <begin position="26"/>
        <end position="62"/>
    </location>
</feature>
<dbReference type="AlphaFoldDB" id="A0A3S1HT43"/>